<proteinExistence type="predicted"/>
<feature type="compositionally biased region" description="Gly residues" evidence="1">
    <location>
        <begin position="1"/>
        <end position="27"/>
    </location>
</feature>
<evidence type="ECO:0000256" key="1">
    <source>
        <dbReference type="SAM" id="MobiDB-lite"/>
    </source>
</evidence>
<gene>
    <name evidence="2" type="ORF">GCM10012286_17190</name>
</gene>
<organism evidence="2 3">
    <name type="scientific">Streptomyces lasiicapitis</name>
    <dbReference type="NCBI Taxonomy" id="1923961"/>
    <lineage>
        <taxon>Bacteria</taxon>
        <taxon>Bacillati</taxon>
        <taxon>Actinomycetota</taxon>
        <taxon>Actinomycetes</taxon>
        <taxon>Kitasatosporales</taxon>
        <taxon>Streptomycetaceae</taxon>
        <taxon>Streptomyces</taxon>
    </lineage>
</organism>
<evidence type="ECO:0000313" key="2">
    <source>
        <dbReference type="EMBL" id="GGO39867.1"/>
    </source>
</evidence>
<reference evidence="3" key="1">
    <citation type="journal article" date="2019" name="Int. J. Syst. Evol. Microbiol.">
        <title>The Global Catalogue of Microorganisms (GCM) 10K type strain sequencing project: providing services to taxonomists for standard genome sequencing and annotation.</title>
        <authorList>
            <consortium name="The Broad Institute Genomics Platform"/>
            <consortium name="The Broad Institute Genome Sequencing Center for Infectious Disease"/>
            <person name="Wu L."/>
            <person name="Ma J."/>
        </authorList>
    </citation>
    <scope>NUCLEOTIDE SEQUENCE [LARGE SCALE GENOMIC DNA]</scope>
    <source>
        <strain evidence="3">CGMCC 4.7349</strain>
    </source>
</reference>
<accession>A0ABQ2LM29</accession>
<feature type="compositionally biased region" description="Basic and acidic residues" evidence="1">
    <location>
        <begin position="35"/>
        <end position="47"/>
    </location>
</feature>
<sequence length="82" mass="8412">MGGGGRLRGGGRGAGDGAADEQGGGEGSDADDPWGDSHDPRMTRVEVDVSTSSAVNFPEVNHLPGLLTNTLAINRRIPDGRQ</sequence>
<protein>
    <submittedName>
        <fullName evidence="2">Uncharacterized protein</fullName>
    </submittedName>
</protein>
<dbReference type="EMBL" id="BMNG01000003">
    <property type="protein sequence ID" value="GGO39867.1"/>
    <property type="molecule type" value="Genomic_DNA"/>
</dbReference>
<feature type="region of interest" description="Disordered" evidence="1">
    <location>
        <begin position="1"/>
        <end position="49"/>
    </location>
</feature>
<evidence type="ECO:0000313" key="3">
    <source>
        <dbReference type="Proteomes" id="UP000656881"/>
    </source>
</evidence>
<keyword evidence="3" id="KW-1185">Reference proteome</keyword>
<comment type="caution">
    <text evidence="2">The sequence shown here is derived from an EMBL/GenBank/DDBJ whole genome shotgun (WGS) entry which is preliminary data.</text>
</comment>
<name>A0ABQ2LM29_9ACTN</name>
<dbReference type="Proteomes" id="UP000656881">
    <property type="component" value="Unassembled WGS sequence"/>
</dbReference>